<proteinExistence type="predicted"/>
<evidence type="ECO:0000313" key="2">
    <source>
        <dbReference type="Proteomes" id="UP000320338"/>
    </source>
</evidence>
<accession>A0A4Y3WVN1</accession>
<dbReference type="RefSeq" id="WP_141282904.1">
    <property type="nucleotide sequence ID" value="NZ_BAAARZ010000010.1"/>
</dbReference>
<gene>
    <name evidence="1" type="ORF">PHY01_52380</name>
</gene>
<dbReference type="OrthoDB" id="5197851at2"/>
<evidence type="ECO:0000313" key="1">
    <source>
        <dbReference type="EMBL" id="GEC22955.1"/>
    </source>
</evidence>
<dbReference type="AlphaFoldDB" id="A0A4Y3WVN1"/>
<reference evidence="1 2" key="1">
    <citation type="submission" date="2019-06" db="EMBL/GenBank/DDBJ databases">
        <title>Whole genome shotgun sequence of Pseudonocardia hydrocarbonoxydans NBRC 14498.</title>
        <authorList>
            <person name="Hosoyama A."/>
            <person name="Uohara A."/>
            <person name="Ohji S."/>
            <person name="Ichikawa N."/>
        </authorList>
    </citation>
    <scope>NUCLEOTIDE SEQUENCE [LARGE SCALE GENOMIC DNA]</scope>
    <source>
        <strain evidence="1 2">NBRC 14498</strain>
    </source>
</reference>
<dbReference type="EMBL" id="BJNG01000075">
    <property type="protein sequence ID" value="GEC22955.1"/>
    <property type="molecule type" value="Genomic_DNA"/>
</dbReference>
<name>A0A4Y3WVN1_9PSEU</name>
<comment type="caution">
    <text evidence="1">The sequence shown here is derived from an EMBL/GenBank/DDBJ whole genome shotgun (WGS) entry which is preliminary data.</text>
</comment>
<protein>
    <submittedName>
        <fullName evidence="1">Uncharacterized protein</fullName>
    </submittedName>
</protein>
<organism evidence="1 2">
    <name type="scientific">Pseudonocardia hydrocarbonoxydans</name>
    <dbReference type="NCBI Taxonomy" id="76726"/>
    <lineage>
        <taxon>Bacteria</taxon>
        <taxon>Bacillati</taxon>
        <taxon>Actinomycetota</taxon>
        <taxon>Actinomycetes</taxon>
        <taxon>Pseudonocardiales</taxon>
        <taxon>Pseudonocardiaceae</taxon>
        <taxon>Pseudonocardia</taxon>
    </lineage>
</organism>
<dbReference type="Proteomes" id="UP000320338">
    <property type="component" value="Unassembled WGS sequence"/>
</dbReference>
<keyword evidence="2" id="KW-1185">Reference proteome</keyword>
<sequence length="101" mass="10912">MPTQHSATYDVAVVDLPEGRALVLSPTIPEDAPPAVREGIARRRITNTGGTCPCGARACLPNRATRRRAKRRGEMTRVHVEHAVDCPATDEALDAAMRGVR</sequence>